<feature type="region of interest" description="Disordered" evidence="1">
    <location>
        <begin position="22"/>
        <end position="56"/>
    </location>
</feature>
<evidence type="ECO:0000313" key="2">
    <source>
        <dbReference type="EMBL" id="TEB17443.1"/>
    </source>
</evidence>
<evidence type="ECO:0000256" key="1">
    <source>
        <dbReference type="SAM" id="MobiDB-lite"/>
    </source>
</evidence>
<organism evidence="2 3">
    <name type="scientific">Coprinellus micaceus</name>
    <name type="common">Glistening ink-cap mushroom</name>
    <name type="synonym">Coprinus micaceus</name>
    <dbReference type="NCBI Taxonomy" id="71717"/>
    <lineage>
        <taxon>Eukaryota</taxon>
        <taxon>Fungi</taxon>
        <taxon>Dikarya</taxon>
        <taxon>Basidiomycota</taxon>
        <taxon>Agaricomycotina</taxon>
        <taxon>Agaricomycetes</taxon>
        <taxon>Agaricomycetidae</taxon>
        <taxon>Agaricales</taxon>
        <taxon>Agaricineae</taxon>
        <taxon>Psathyrellaceae</taxon>
        <taxon>Coprinellus</taxon>
    </lineage>
</organism>
<protein>
    <submittedName>
        <fullName evidence="2">Uncharacterized protein</fullName>
    </submittedName>
</protein>
<reference evidence="2 3" key="1">
    <citation type="journal article" date="2019" name="Nat. Ecol. Evol.">
        <title>Megaphylogeny resolves global patterns of mushroom evolution.</title>
        <authorList>
            <person name="Varga T."/>
            <person name="Krizsan K."/>
            <person name="Foldi C."/>
            <person name="Dima B."/>
            <person name="Sanchez-Garcia M."/>
            <person name="Sanchez-Ramirez S."/>
            <person name="Szollosi G.J."/>
            <person name="Szarkandi J.G."/>
            <person name="Papp V."/>
            <person name="Albert L."/>
            <person name="Andreopoulos W."/>
            <person name="Angelini C."/>
            <person name="Antonin V."/>
            <person name="Barry K.W."/>
            <person name="Bougher N.L."/>
            <person name="Buchanan P."/>
            <person name="Buyck B."/>
            <person name="Bense V."/>
            <person name="Catcheside P."/>
            <person name="Chovatia M."/>
            <person name="Cooper J."/>
            <person name="Damon W."/>
            <person name="Desjardin D."/>
            <person name="Finy P."/>
            <person name="Geml J."/>
            <person name="Haridas S."/>
            <person name="Hughes K."/>
            <person name="Justo A."/>
            <person name="Karasinski D."/>
            <person name="Kautmanova I."/>
            <person name="Kiss B."/>
            <person name="Kocsube S."/>
            <person name="Kotiranta H."/>
            <person name="LaButti K.M."/>
            <person name="Lechner B.E."/>
            <person name="Liimatainen K."/>
            <person name="Lipzen A."/>
            <person name="Lukacs Z."/>
            <person name="Mihaltcheva S."/>
            <person name="Morgado L.N."/>
            <person name="Niskanen T."/>
            <person name="Noordeloos M.E."/>
            <person name="Ohm R.A."/>
            <person name="Ortiz-Santana B."/>
            <person name="Ovrebo C."/>
            <person name="Racz N."/>
            <person name="Riley R."/>
            <person name="Savchenko A."/>
            <person name="Shiryaev A."/>
            <person name="Soop K."/>
            <person name="Spirin V."/>
            <person name="Szebenyi C."/>
            <person name="Tomsovsky M."/>
            <person name="Tulloss R.E."/>
            <person name="Uehling J."/>
            <person name="Grigoriev I.V."/>
            <person name="Vagvolgyi C."/>
            <person name="Papp T."/>
            <person name="Martin F.M."/>
            <person name="Miettinen O."/>
            <person name="Hibbett D.S."/>
            <person name="Nagy L.G."/>
        </authorList>
    </citation>
    <scope>NUCLEOTIDE SEQUENCE [LARGE SCALE GENOMIC DNA]</scope>
    <source>
        <strain evidence="2 3">FP101781</strain>
    </source>
</reference>
<dbReference type="AlphaFoldDB" id="A0A4Y7S8P5"/>
<name>A0A4Y7S8P5_COPMI</name>
<dbReference type="Proteomes" id="UP000298030">
    <property type="component" value="Unassembled WGS sequence"/>
</dbReference>
<proteinExistence type="predicted"/>
<gene>
    <name evidence="2" type="ORF">FA13DRAFT_768061</name>
</gene>
<keyword evidence="3" id="KW-1185">Reference proteome</keyword>
<evidence type="ECO:0000313" key="3">
    <source>
        <dbReference type="Proteomes" id="UP000298030"/>
    </source>
</evidence>
<dbReference type="EMBL" id="QPFP01000305">
    <property type="protein sequence ID" value="TEB17443.1"/>
    <property type="molecule type" value="Genomic_DNA"/>
</dbReference>
<sequence>MQLAFRLFQGLRQLSWGPSSPNPTVRLVDLPGHPRLGDYKAENDDRPSSKPSKRSYSALFPTVNRSLVFATDTRTVVNASQVPSKVFSSLTIASRIRTPHPTSTFANRKLDYTAPSRWEYSMVDLQSWQ</sequence>
<comment type="caution">
    <text evidence="2">The sequence shown here is derived from an EMBL/GenBank/DDBJ whole genome shotgun (WGS) entry which is preliminary data.</text>
</comment>
<accession>A0A4Y7S8P5</accession>
<feature type="compositionally biased region" description="Basic and acidic residues" evidence="1">
    <location>
        <begin position="35"/>
        <end position="48"/>
    </location>
</feature>